<dbReference type="SUPFAM" id="SSF53955">
    <property type="entry name" value="Lysozyme-like"/>
    <property type="match status" value="1"/>
</dbReference>
<accession>A0ABW4JX87</accession>
<comment type="caution">
    <text evidence="1">The sequence shown here is derived from an EMBL/GenBank/DDBJ whole genome shotgun (WGS) entry which is preliminary data.</text>
</comment>
<sequence length="342" mass="36643">MRVADSASIASRIEQAFQTASTSTGASFDYLVKTAMRESSLEPTAKAKTSSATGLFQFIESTWLETMKESGKELGLGQYADQISRTRNGKYTVSDPQARREILDLRKDPEISALMAGALTQKNAQTLSSKLGRNATEGELYMAHFLGASGASRLIQATEQNGGQTAADLFPTQARANKAIFFNRDGSARSANEVYAEITSKHDVATQLVQVAGLEKSRAVAPMAATGATQETAELGASIDEATQRVVSAFQATQSNNPFEALFRNSVSSSESRLASSFASAYAATEEAPLFTRLSASASKVAAQEMAAADPQPQRLGDGPLDLTKFLNYRLDEEQKDLRPPV</sequence>
<organism evidence="1 2">
    <name type="scientific">Roseibium aestuarii</name>
    <dbReference type="NCBI Taxonomy" id="2600299"/>
    <lineage>
        <taxon>Bacteria</taxon>
        <taxon>Pseudomonadati</taxon>
        <taxon>Pseudomonadota</taxon>
        <taxon>Alphaproteobacteria</taxon>
        <taxon>Hyphomicrobiales</taxon>
        <taxon>Stappiaceae</taxon>
        <taxon>Roseibium</taxon>
    </lineage>
</organism>
<protein>
    <submittedName>
        <fullName evidence="1">Lytic transglycosylase domain-containing protein</fullName>
    </submittedName>
</protein>
<evidence type="ECO:0000313" key="2">
    <source>
        <dbReference type="Proteomes" id="UP001597327"/>
    </source>
</evidence>
<dbReference type="InterPro" id="IPR023346">
    <property type="entry name" value="Lysozyme-like_dom_sf"/>
</dbReference>
<dbReference type="Proteomes" id="UP001597327">
    <property type="component" value="Unassembled WGS sequence"/>
</dbReference>
<dbReference type="Gene3D" id="1.10.530.10">
    <property type="match status" value="1"/>
</dbReference>
<evidence type="ECO:0000313" key="1">
    <source>
        <dbReference type="EMBL" id="MFD1696765.1"/>
    </source>
</evidence>
<proteinExistence type="predicted"/>
<gene>
    <name evidence="1" type="ORF">ACFSC7_14655</name>
</gene>
<name>A0ABW4JX87_9HYPH</name>
<dbReference type="EMBL" id="JBHUFA010000004">
    <property type="protein sequence ID" value="MFD1696765.1"/>
    <property type="molecule type" value="Genomic_DNA"/>
</dbReference>
<keyword evidence="2" id="KW-1185">Reference proteome</keyword>
<dbReference type="RefSeq" id="WP_149892400.1">
    <property type="nucleotide sequence ID" value="NZ_JBHUFA010000004.1"/>
</dbReference>
<reference evidence="2" key="1">
    <citation type="journal article" date="2019" name="Int. J. Syst. Evol. Microbiol.">
        <title>The Global Catalogue of Microorganisms (GCM) 10K type strain sequencing project: providing services to taxonomists for standard genome sequencing and annotation.</title>
        <authorList>
            <consortium name="The Broad Institute Genomics Platform"/>
            <consortium name="The Broad Institute Genome Sequencing Center for Infectious Disease"/>
            <person name="Wu L."/>
            <person name="Ma J."/>
        </authorList>
    </citation>
    <scope>NUCLEOTIDE SEQUENCE [LARGE SCALE GENOMIC DNA]</scope>
    <source>
        <strain evidence="2">JCM 3369</strain>
    </source>
</reference>